<reference evidence="1 2" key="1">
    <citation type="submission" date="2022-09" db="EMBL/GenBank/DDBJ databases">
        <authorList>
            <person name="Palmer J.M."/>
        </authorList>
    </citation>
    <scope>NUCLEOTIDE SEQUENCE [LARGE SCALE GENOMIC DNA]</scope>
    <source>
        <strain evidence="1 2">DSM 7382</strain>
    </source>
</reference>
<organism evidence="1 2">
    <name type="scientific">Cerrena zonata</name>
    <dbReference type="NCBI Taxonomy" id="2478898"/>
    <lineage>
        <taxon>Eukaryota</taxon>
        <taxon>Fungi</taxon>
        <taxon>Dikarya</taxon>
        <taxon>Basidiomycota</taxon>
        <taxon>Agaricomycotina</taxon>
        <taxon>Agaricomycetes</taxon>
        <taxon>Polyporales</taxon>
        <taxon>Cerrenaceae</taxon>
        <taxon>Cerrena</taxon>
    </lineage>
</organism>
<dbReference type="AlphaFoldDB" id="A0AAW0GA07"/>
<dbReference type="EMBL" id="JASBNA010000016">
    <property type="protein sequence ID" value="KAK7686763.1"/>
    <property type="molecule type" value="Genomic_DNA"/>
</dbReference>
<protein>
    <recommendedName>
        <fullName evidence="3">F-box domain-containing protein</fullName>
    </recommendedName>
</protein>
<dbReference type="InterPro" id="IPR032675">
    <property type="entry name" value="LRR_dom_sf"/>
</dbReference>
<evidence type="ECO:0008006" key="3">
    <source>
        <dbReference type="Google" id="ProtNLM"/>
    </source>
</evidence>
<dbReference type="SUPFAM" id="SSF81383">
    <property type="entry name" value="F-box domain"/>
    <property type="match status" value="1"/>
</dbReference>
<evidence type="ECO:0000313" key="1">
    <source>
        <dbReference type="EMBL" id="KAK7686763.1"/>
    </source>
</evidence>
<dbReference type="Proteomes" id="UP001385951">
    <property type="component" value="Unassembled WGS sequence"/>
</dbReference>
<keyword evidence="2" id="KW-1185">Reference proteome</keyword>
<comment type="caution">
    <text evidence="1">The sequence shown here is derived from an EMBL/GenBank/DDBJ whole genome shotgun (WGS) entry which is preliminary data.</text>
</comment>
<evidence type="ECO:0000313" key="2">
    <source>
        <dbReference type="Proteomes" id="UP001385951"/>
    </source>
</evidence>
<gene>
    <name evidence="1" type="ORF">QCA50_010363</name>
</gene>
<name>A0AAW0GA07_9APHY</name>
<dbReference type="InterPro" id="IPR036047">
    <property type="entry name" value="F-box-like_dom_sf"/>
</dbReference>
<dbReference type="Gene3D" id="3.80.10.10">
    <property type="entry name" value="Ribonuclease Inhibitor"/>
    <property type="match status" value="1"/>
</dbReference>
<accession>A0AAW0GA07</accession>
<proteinExistence type="predicted"/>
<sequence length="432" mass="49286">MLPALSRVFHRVDVPSLPIELVIRIIDHVHHDKNTVKACSLVCKAWLPVAHDVIFNHMSIALSSKPEESINNKLAHMINQLACVRVLTLSGLTMCELKLSTVMDMASWLPNLRELELSHLWLQDSTPPISNLSLQLWNSVKSIKLDYVYFGQSKLYQDPVPNIFDPILALFPAAEHLILRSIMGRKLIKTPIPRISMQSRTLSCYRMDNLKEVVEALQPCVAGSLRMIDYTGLPTPFEDLLLLCKMEGNKDSLKSLRFCADSKELRDLSGLVYRRGAVVMDRATDKDGLIQYWDKLELRKCTVFQSISIVIRKFQFFTHTYILQTLPESTRIVTFELCWGNIEDPRECLNGLDAAYIEQCIENLPCLQEIRFVPYYLGLELEEDVQSLIRSWMSSLDARGLLRISSFCTKVEGCQYEKPSKPSMISLASACR</sequence>